<dbReference type="GO" id="GO:0032993">
    <property type="term" value="C:protein-DNA complex"/>
    <property type="evidence" value="ECO:0007669"/>
    <property type="project" value="TreeGrafter"/>
</dbReference>
<keyword evidence="4 7" id="KW-0238">DNA-binding</keyword>
<dbReference type="SMART" id="SM00448">
    <property type="entry name" value="REC"/>
    <property type="match status" value="1"/>
</dbReference>
<evidence type="ECO:0000259" key="8">
    <source>
        <dbReference type="PROSITE" id="PS50110"/>
    </source>
</evidence>
<comment type="caution">
    <text evidence="10">The sequence shown here is derived from an EMBL/GenBank/DDBJ whole genome shotgun (WGS) entry which is preliminary data.</text>
</comment>
<dbReference type="GO" id="GO:0000976">
    <property type="term" value="F:transcription cis-regulatory region binding"/>
    <property type="evidence" value="ECO:0007669"/>
    <property type="project" value="TreeGrafter"/>
</dbReference>
<feature type="DNA-binding region" description="OmpR/PhoB-type" evidence="7">
    <location>
        <begin position="126"/>
        <end position="225"/>
    </location>
</feature>
<evidence type="ECO:0000313" key="11">
    <source>
        <dbReference type="Proteomes" id="UP001069090"/>
    </source>
</evidence>
<gene>
    <name evidence="10" type="ORF">O0V09_00305</name>
</gene>
<dbReference type="InterPro" id="IPR039420">
    <property type="entry name" value="WalR-like"/>
</dbReference>
<dbReference type="AlphaFoldDB" id="A0A9J6RGL8"/>
<evidence type="ECO:0000256" key="3">
    <source>
        <dbReference type="ARBA" id="ARBA00023015"/>
    </source>
</evidence>
<organism evidence="10 11">
    <name type="scientific">Dasania phycosphaerae</name>
    <dbReference type="NCBI Taxonomy" id="2950436"/>
    <lineage>
        <taxon>Bacteria</taxon>
        <taxon>Pseudomonadati</taxon>
        <taxon>Pseudomonadota</taxon>
        <taxon>Gammaproteobacteria</taxon>
        <taxon>Cellvibrionales</taxon>
        <taxon>Spongiibacteraceae</taxon>
        <taxon>Dasania</taxon>
    </lineage>
</organism>
<dbReference type="Gene3D" id="1.10.10.10">
    <property type="entry name" value="Winged helix-like DNA-binding domain superfamily/Winged helix DNA-binding domain"/>
    <property type="match status" value="1"/>
</dbReference>
<dbReference type="GO" id="GO:0005829">
    <property type="term" value="C:cytosol"/>
    <property type="evidence" value="ECO:0007669"/>
    <property type="project" value="TreeGrafter"/>
</dbReference>
<dbReference type="Pfam" id="PF00072">
    <property type="entry name" value="Response_reg"/>
    <property type="match status" value="1"/>
</dbReference>
<evidence type="ECO:0000256" key="1">
    <source>
        <dbReference type="ARBA" id="ARBA00022553"/>
    </source>
</evidence>
<dbReference type="Pfam" id="PF00486">
    <property type="entry name" value="Trans_reg_C"/>
    <property type="match status" value="1"/>
</dbReference>
<dbReference type="GO" id="GO:0000156">
    <property type="term" value="F:phosphorelay response regulator activity"/>
    <property type="evidence" value="ECO:0007669"/>
    <property type="project" value="TreeGrafter"/>
</dbReference>
<keyword evidence="1 6" id="KW-0597">Phosphoprotein</keyword>
<dbReference type="RefSeq" id="WP_258329768.1">
    <property type="nucleotide sequence ID" value="NZ_JAPTGG010000001.1"/>
</dbReference>
<dbReference type="InterPro" id="IPR016032">
    <property type="entry name" value="Sig_transdc_resp-reg_C-effctor"/>
</dbReference>
<dbReference type="GO" id="GO:0006355">
    <property type="term" value="P:regulation of DNA-templated transcription"/>
    <property type="evidence" value="ECO:0007669"/>
    <property type="project" value="InterPro"/>
</dbReference>
<dbReference type="CDD" id="cd00383">
    <property type="entry name" value="trans_reg_C"/>
    <property type="match status" value="1"/>
</dbReference>
<dbReference type="PANTHER" id="PTHR48111">
    <property type="entry name" value="REGULATOR OF RPOS"/>
    <property type="match status" value="1"/>
</dbReference>
<accession>A0A9J6RGL8</accession>
<dbReference type="CDD" id="cd17574">
    <property type="entry name" value="REC_OmpR"/>
    <property type="match status" value="1"/>
</dbReference>
<dbReference type="Proteomes" id="UP001069090">
    <property type="component" value="Unassembled WGS sequence"/>
</dbReference>
<proteinExistence type="predicted"/>
<dbReference type="InterPro" id="IPR001789">
    <property type="entry name" value="Sig_transdc_resp-reg_receiver"/>
</dbReference>
<dbReference type="Gene3D" id="3.40.50.2300">
    <property type="match status" value="1"/>
</dbReference>
<dbReference type="InterPro" id="IPR001867">
    <property type="entry name" value="OmpR/PhoB-type_DNA-bd"/>
</dbReference>
<dbReference type="EMBL" id="JAPTGG010000001">
    <property type="protein sequence ID" value="MCZ0863620.1"/>
    <property type="molecule type" value="Genomic_DNA"/>
</dbReference>
<keyword evidence="3" id="KW-0805">Transcription regulation</keyword>
<dbReference type="InterPro" id="IPR011006">
    <property type="entry name" value="CheY-like_superfamily"/>
</dbReference>
<evidence type="ECO:0000256" key="6">
    <source>
        <dbReference type="PROSITE-ProRule" id="PRU00169"/>
    </source>
</evidence>
<evidence type="ECO:0000256" key="5">
    <source>
        <dbReference type="ARBA" id="ARBA00023163"/>
    </source>
</evidence>
<protein>
    <submittedName>
        <fullName evidence="10">Response regulator transcription factor</fullName>
    </submittedName>
</protein>
<evidence type="ECO:0000313" key="10">
    <source>
        <dbReference type="EMBL" id="MCZ0863620.1"/>
    </source>
</evidence>
<feature type="domain" description="Response regulatory" evidence="8">
    <location>
        <begin position="2"/>
        <end position="117"/>
    </location>
</feature>
<keyword evidence="11" id="KW-1185">Reference proteome</keyword>
<name>A0A9J6RGL8_9GAMM</name>
<dbReference type="SMART" id="SM00862">
    <property type="entry name" value="Trans_reg_C"/>
    <property type="match status" value="1"/>
</dbReference>
<dbReference type="PROSITE" id="PS50110">
    <property type="entry name" value="RESPONSE_REGULATORY"/>
    <property type="match status" value="1"/>
</dbReference>
<evidence type="ECO:0000259" key="9">
    <source>
        <dbReference type="PROSITE" id="PS51755"/>
    </source>
</evidence>
<dbReference type="InterPro" id="IPR036388">
    <property type="entry name" value="WH-like_DNA-bd_sf"/>
</dbReference>
<sequence length="238" mass="26745">MHIGLLEDDPQQAELVCNWLSAAGHDICHKANGSDFLEACKHQLFDMVILDWELPDQTGIEVLNTLRNIEQNNLPVLFTTQRDSEEDIVAALSAGADDYLIKPLRQAELMARLEAMRRRAGIESPSEVISLGPIVIDSRKRSITVHGEAIKVTQKDYEVALLLLSNIGKVLSREFLLKTVWGVEATLNTRTVDVHVSRVRRSLKINPDMGYCIKTIFQHGYRLEKIPATTMSINSNDK</sequence>
<reference evidence="10 11" key="1">
    <citation type="submission" date="2022-12" db="EMBL/GenBank/DDBJ databases">
        <title>Dasania phycosphaerae sp. nov., isolated from particulate material of the south coast of Korea.</title>
        <authorList>
            <person name="Jiang Y."/>
        </authorList>
    </citation>
    <scope>NUCLEOTIDE SEQUENCE [LARGE SCALE GENOMIC DNA]</scope>
    <source>
        <strain evidence="10 11">GY-19</strain>
    </source>
</reference>
<feature type="domain" description="OmpR/PhoB-type" evidence="9">
    <location>
        <begin position="126"/>
        <end position="225"/>
    </location>
</feature>
<evidence type="ECO:0000256" key="4">
    <source>
        <dbReference type="ARBA" id="ARBA00023125"/>
    </source>
</evidence>
<evidence type="ECO:0000256" key="7">
    <source>
        <dbReference type="PROSITE-ProRule" id="PRU01091"/>
    </source>
</evidence>
<feature type="modified residue" description="4-aspartylphosphate" evidence="6">
    <location>
        <position position="51"/>
    </location>
</feature>
<dbReference type="SUPFAM" id="SSF46894">
    <property type="entry name" value="C-terminal effector domain of the bipartite response regulators"/>
    <property type="match status" value="1"/>
</dbReference>
<evidence type="ECO:0000256" key="2">
    <source>
        <dbReference type="ARBA" id="ARBA00023012"/>
    </source>
</evidence>
<keyword evidence="2" id="KW-0902">Two-component regulatory system</keyword>
<keyword evidence="5" id="KW-0804">Transcription</keyword>
<dbReference type="PROSITE" id="PS51755">
    <property type="entry name" value="OMPR_PHOB"/>
    <property type="match status" value="1"/>
</dbReference>
<dbReference type="PANTHER" id="PTHR48111:SF1">
    <property type="entry name" value="TWO-COMPONENT RESPONSE REGULATOR ORR33"/>
    <property type="match status" value="1"/>
</dbReference>
<dbReference type="SUPFAM" id="SSF52172">
    <property type="entry name" value="CheY-like"/>
    <property type="match status" value="1"/>
</dbReference>